<sequence length="34" mass="4003">MAQIGHTKVTQHISKKYGHRLVTNIIRDKERKKS</sequence>
<evidence type="ECO:0000313" key="2">
    <source>
        <dbReference type="Proteomes" id="UP000252792"/>
    </source>
</evidence>
<proteinExistence type="predicted"/>
<name>A0A366IW73_9GAMM</name>
<comment type="caution">
    <text evidence="1">The sequence shown here is derived from an EMBL/GenBank/DDBJ whole genome shotgun (WGS) entry which is preliminary data.</text>
</comment>
<dbReference type="AlphaFoldDB" id="A0A366IW73"/>
<dbReference type="EMBL" id="QNSE01000016">
    <property type="protein sequence ID" value="RBP79051.1"/>
    <property type="molecule type" value="Genomic_DNA"/>
</dbReference>
<protein>
    <submittedName>
        <fullName evidence="1">Uncharacterized protein</fullName>
    </submittedName>
</protein>
<accession>A0A366IW73</accession>
<evidence type="ECO:0000313" key="1">
    <source>
        <dbReference type="EMBL" id="RBP79051.1"/>
    </source>
</evidence>
<keyword evidence="2" id="KW-1185">Reference proteome</keyword>
<reference evidence="1 2" key="1">
    <citation type="submission" date="2018-06" db="EMBL/GenBank/DDBJ databases">
        <title>Genomic Encyclopedia of Type Strains, Phase III (KMG-III): the genomes of soil and plant-associated and newly described type strains.</title>
        <authorList>
            <person name="Whitman W."/>
        </authorList>
    </citation>
    <scope>NUCLEOTIDE SEQUENCE [LARGE SCALE GENOMIC DNA]</scope>
    <source>
        <strain evidence="1 2">CECT 7377</strain>
    </source>
</reference>
<organism evidence="1 2">
    <name type="scientific">Marinomonas rhizomae</name>
    <dbReference type="NCBI Taxonomy" id="491948"/>
    <lineage>
        <taxon>Bacteria</taxon>
        <taxon>Pseudomonadati</taxon>
        <taxon>Pseudomonadota</taxon>
        <taxon>Gammaproteobacteria</taxon>
        <taxon>Oceanospirillales</taxon>
        <taxon>Oceanospirillaceae</taxon>
        <taxon>Marinomonas</taxon>
    </lineage>
</organism>
<gene>
    <name evidence="1" type="ORF">DFP80_11677</name>
</gene>
<dbReference type="Proteomes" id="UP000252792">
    <property type="component" value="Unassembled WGS sequence"/>
</dbReference>